<keyword evidence="3 7" id="KW-0812">Transmembrane</keyword>
<dbReference type="PANTHER" id="PTHR13285">
    <property type="entry name" value="ACYLTRANSFERASE"/>
    <property type="match status" value="1"/>
</dbReference>
<dbReference type="GO" id="GO:0005783">
    <property type="term" value="C:endoplasmic reticulum"/>
    <property type="evidence" value="ECO:0007669"/>
    <property type="project" value="TreeGrafter"/>
</dbReference>
<feature type="region of interest" description="Disordered" evidence="6">
    <location>
        <begin position="1"/>
        <end position="31"/>
    </location>
</feature>
<evidence type="ECO:0000313" key="9">
    <source>
        <dbReference type="Proteomes" id="UP000305948"/>
    </source>
</evidence>
<comment type="similarity">
    <text evidence="2">Belongs to the membrane-bound acyltransferase family.</text>
</comment>
<organism evidence="8 9">
    <name type="scientific">Heliocybe sulcata</name>
    <dbReference type="NCBI Taxonomy" id="5364"/>
    <lineage>
        <taxon>Eukaryota</taxon>
        <taxon>Fungi</taxon>
        <taxon>Dikarya</taxon>
        <taxon>Basidiomycota</taxon>
        <taxon>Agaricomycotina</taxon>
        <taxon>Agaricomycetes</taxon>
        <taxon>Gloeophyllales</taxon>
        <taxon>Gloeophyllaceae</taxon>
        <taxon>Heliocybe</taxon>
    </lineage>
</organism>
<dbReference type="GO" id="GO:0008374">
    <property type="term" value="F:O-acyltransferase activity"/>
    <property type="evidence" value="ECO:0007669"/>
    <property type="project" value="TreeGrafter"/>
</dbReference>
<feature type="transmembrane region" description="Helical" evidence="7">
    <location>
        <begin position="122"/>
        <end position="139"/>
    </location>
</feature>
<dbReference type="EMBL" id="ML213514">
    <property type="protein sequence ID" value="TFK50179.1"/>
    <property type="molecule type" value="Genomic_DNA"/>
</dbReference>
<feature type="compositionally biased region" description="Low complexity" evidence="6">
    <location>
        <begin position="14"/>
        <end position="25"/>
    </location>
</feature>
<dbReference type="OrthoDB" id="420606at2759"/>
<keyword evidence="4 7" id="KW-1133">Transmembrane helix</keyword>
<dbReference type="Pfam" id="PF03062">
    <property type="entry name" value="MBOAT"/>
    <property type="match status" value="1"/>
</dbReference>
<feature type="transmembrane region" description="Helical" evidence="7">
    <location>
        <begin position="159"/>
        <end position="182"/>
    </location>
</feature>
<feature type="transmembrane region" description="Helical" evidence="7">
    <location>
        <begin position="547"/>
        <end position="565"/>
    </location>
</feature>
<proteinExistence type="inferred from homology"/>
<gene>
    <name evidence="8" type="ORF">OE88DRAFT_1713281</name>
</gene>
<comment type="subcellular location">
    <subcellularLocation>
        <location evidence="1">Membrane</location>
        <topology evidence="1">Multi-pass membrane protein</topology>
    </subcellularLocation>
</comment>
<dbReference type="PANTHER" id="PTHR13285:SF18">
    <property type="entry name" value="PROTEIN-CYSTEINE N-PALMITOYLTRANSFERASE RASP"/>
    <property type="match status" value="1"/>
</dbReference>
<feature type="transmembrane region" description="Helical" evidence="7">
    <location>
        <begin position="505"/>
        <end position="527"/>
    </location>
</feature>
<dbReference type="InterPro" id="IPR051085">
    <property type="entry name" value="MB_O-acyltransferase"/>
</dbReference>
<dbReference type="Proteomes" id="UP000305948">
    <property type="component" value="Unassembled WGS sequence"/>
</dbReference>
<feature type="transmembrane region" description="Helical" evidence="7">
    <location>
        <begin position="194"/>
        <end position="215"/>
    </location>
</feature>
<evidence type="ECO:0000256" key="4">
    <source>
        <dbReference type="ARBA" id="ARBA00022989"/>
    </source>
</evidence>
<feature type="transmembrane region" description="Helical" evidence="7">
    <location>
        <begin position="337"/>
        <end position="360"/>
    </location>
</feature>
<feature type="transmembrane region" description="Helical" evidence="7">
    <location>
        <begin position="372"/>
        <end position="391"/>
    </location>
</feature>
<evidence type="ECO:0000256" key="1">
    <source>
        <dbReference type="ARBA" id="ARBA00004141"/>
    </source>
</evidence>
<dbReference type="AlphaFoldDB" id="A0A5C3MXB9"/>
<feature type="transmembrane region" description="Helical" evidence="7">
    <location>
        <begin position="62"/>
        <end position="81"/>
    </location>
</feature>
<protein>
    <submittedName>
        <fullName evidence="8">MBOAT-domain-containing protein</fullName>
    </submittedName>
</protein>
<reference evidence="8 9" key="1">
    <citation type="journal article" date="2019" name="Nat. Ecol. Evol.">
        <title>Megaphylogeny resolves global patterns of mushroom evolution.</title>
        <authorList>
            <person name="Varga T."/>
            <person name="Krizsan K."/>
            <person name="Foldi C."/>
            <person name="Dima B."/>
            <person name="Sanchez-Garcia M."/>
            <person name="Sanchez-Ramirez S."/>
            <person name="Szollosi G.J."/>
            <person name="Szarkandi J.G."/>
            <person name="Papp V."/>
            <person name="Albert L."/>
            <person name="Andreopoulos W."/>
            <person name="Angelini C."/>
            <person name="Antonin V."/>
            <person name="Barry K.W."/>
            <person name="Bougher N.L."/>
            <person name="Buchanan P."/>
            <person name="Buyck B."/>
            <person name="Bense V."/>
            <person name="Catcheside P."/>
            <person name="Chovatia M."/>
            <person name="Cooper J."/>
            <person name="Damon W."/>
            <person name="Desjardin D."/>
            <person name="Finy P."/>
            <person name="Geml J."/>
            <person name="Haridas S."/>
            <person name="Hughes K."/>
            <person name="Justo A."/>
            <person name="Karasinski D."/>
            <person name="Kautmanova I."/>
            <person name="Kiss B."/>
            <person name="Kocsube S."/>
            <person name="Kotiranta H."/>
            <person name="LaButti K.M."/>
            <person name="Lechner B.E."/>
            <person name="Liimatainen K."/>
            <person name="Lipzen A."/>
            <person name="Lukacs Z."/>
            <person name="Mihaltcheva S."/>
            <person name="Morgado L.N."/>
            <person name="Niskanen T."/>
            <person name="Noordeloos M.E."/>
            <person name="Ohm R.A."/>
            <person name="Ortiz-Santana B."/>
            <person name="Ovrebo C."/>
            <person name="Racz N."/>
            <person name="Riley R."/>
            <person name="Savchenko A."/>
            <person name="Shiryaev A."/>
            <person name="Soop K."/>
            <person name="Spirin V."/>
            <person name="Szebenyi C."/>
            <person name="Tomsovsky M."/>
            <person name="Tulloss R.E."/>
            <person name="Uehling J."/>
            <person name="Grigoriev I.V."/>
            <person name="Vagvolgyi C."/>
            <person name="Papp T."/>
            <person name="Martin F.M."/>
            <person name="Miettinen O."/>
            <person name="Hibbett D.S."/>
            <person name="Nagy L.G."/>
        </authorList>
    </citation>
    <scope>NUCLEOTIDE SEQUENCE [LARGE SCALE GENOMIC DNA]</scope>
    <source>
        <strain evidence="8 9">OMC1185</strain>
    </source>
</reference>
<feature type="transmembrane region" description="Helical" evidence="7">
    <location>
        <begin position="298"/>
        <end position="316"/>
    </location>
</feature>
<keyword evidence="5 7" id="KW-0472">Membrane</keyword>
<name>A0A5C3MXB9_9AGAM</name>
<dbReference type="InterPro" id="IPR004299">
    <property type="entry name" value="MBOAT_fam"/>
</dbReference>
<evidence type="ECO:0000256" key="3">
    <source>
        <dbReference type="ARBA" id="ARBA00022692"/>
    </source>
</evidence>
<evidence type="ECO:0000256" key="7">
    <source>
        <dbReference type="SAM" id="Phobius"/>
    </source>
</evidence>
<evidence type="ECO:0000313" key="8">
    <source>
        <dbReference type="EMBL" id="TFK50179.1"/>
    </source>
</evidence>
<keyword evidence="9" id="KW-1185">Reference proteome</keyword>
<dbReference type="GO" id="GO:0006506">
    <property type="term" value="P:GPI anchor biosynthetic process"/>
    <property type="evidence" value="ECO:0007669"/>
    <property type="project" value="TreeGrafter"/>
</dbReference>
<evidence type="ECO:0000256" key="6">
    <source>
        <dbReference type="SAM" id="MobiDB-lite"/>
    </source>
</evidence>
<accession>A0A5C3MXB9</accession>
<dbReference type="GO" id="GO:0016020">
    <property type="term" value="C:membrane"/>
    <property type="evidence" value="ECO:0007669"/>
    <property type="project" value="UniProtKB-SubCell"/>
</dbReference>
<feature type="transmembrane region" description="Helical" evidence="7">
    <location>
        <begin position="471"/>
        <end position="493"/>
    </location>
</feature>
<evidence type="ECO:0000256" key="5">
    <source>
        <dbReference type="ARBA" id="ARBA00023136"/>
    </source>
</evidence>
<feature type="transmembrane region" description="Helical" evidence="7">
    <location>
        <begin position="446"/>
        <end position="465"/>
    </location>
</feature>
<dbReference type="STRING" id="5364.A0A5C3MXB9"/>
<sequence length="580" mass="66587">MSAIELEMPTDLRSASALEAASPESPGTPKGIIRLTVDTPLSSSKRISDQKRPPPRWKTPEFILYEVLFLIVVPILVWIPIQLSDASHPNYDLYSHRLSQGWLLGRDIDNSDTQYRSFRNNIPALVLLAAIFFGLKYIYDYFSNAPIPYHGSSSHPYRIPFLSAFSVLMLVGLHGSSALKVLVIISLNYHIAKYFGASKLAPIFTWVFNAAVLFANETNGGYKFAALHPSLEFLDSMNGAYPRWHVSFNITMLRLVSFSMDHFWACNRNGTPDTGSVLNYRERISTPHTLSSYSYVNYLAYVLYPPLYIAGPIMTFNDFMWQLERPATIPRRSVATYALRFLSCLLTMELMLHFMYVVAIKDSRAWQGDSPFELSMIGFWNLIIVWLKLLLPWRFFRLWALMDGIDPPENMVRCMANNYSPFGFWRAWHRSYNLWIIRYIHIPLGGTKNVAFTSLLIFTFVALWHDLSFRLLIWGWLASLFILPELMASKVFPASQYSGRPWYRHLCAAGAVFNILMMMSANLVGFVIGTDGMSYMLSQLVGTWEGLRFFGIACVCLFIAAQVMFEYREEEMRQGIYRKC</sequence>
<evidence type="ECO:0000256" key="2">
    <source>
        <dbReference type="ARBA" id="ARBA00010323"/>
    </source>
</evidence>